<dbReference type="AlphaFoldDB" id="A0A6A6UCS0"/>
<protein>
    <submittedName>
        <fullName evidence="1">UDP-Glycosyltransferase/glycogen phosphorylase</fullName>
    </submittedName>
</protein>
<proteinExistence type="predicted"/>
<name>A0A6A6UCS0_9PEZI</name>
<dbReference type="Proteomes" id="UP000799302">
    <property type="component" value="Unassembled WGS sequence"/>
</dbReference>
<dbReference type="Gene3D" id="3.40.50.2000">
    <property type="entry name" value="Glycogen Phosphorylase B"/>
    <property type="match status" value="1"/>
</dbReference>
<organism evidence="1 2">
    <name type="scientific">Microthyrium microscopicum</name>
    <dbReference type="NCBI Taxonomy" id="703497"/>
    <lineage>
        <taxon>Eukaryota</taxon>
        <taxon>Fungi</taxon>
        <taxon>Dikarya</taxon>
        <taxon>Ascomycota</taxon>
        <taxon>Pezizomycotina</taxon>
        <taxon>Dothideomycetes</taxon>
        <taxon>Dothideomycetes incertae sedis</taxon>
        <taxon>Microthyriales</taxon>
        <taxon>Microthyriaceae</taxon>
        <taxon>Microthyrium</taxon>
    </lineage>
</organism>
<sequence>MLLFPAPNIKALMTARSAHGINSQLPTFEAYVRDVLHICPSLPEIDLPVNIPTNAHFVGPIILPEHPLSQSNPKLLAWLQRGPTVLVNLGTHQEGNADQARGQAMGLRILLNARPDVQILWKFRAAKNSRASEEIEAFLGAEIGEDKVRVVNWLESDPLAILQSGCIDIAVHHGGANSWFEATW</sequence>
<evidence type="ECO:0000313" key="2">
    <source>
        <dbReference type="Proteomes" id="UP000799302"/>
    </source>
</evidence>
<reference evidence="1" key="1">
    <citation type="journal article" date="2020" name="Stud. Mycol.">
        <title>101 Dothideomycetes genomes: a test case for predicting lifestyles and emergence of pathogens.</title>
        <authorList>
            <person name="Haridas S."/>
            <person name="Albert R."/>
            <person name="Binder M."/>
            <person name="Bloem J."/>
            <person name="Labutti K."/>
            <person name="Salamov A."/>
            <person name="Andreopoulos B."/>
            <person name="Baker S."/>
            <person name="Barry K."/>
            <person name="Bills G."/>
            <person name="Bluhm B."/>
            <person name="Cannon C."/>
            <person name="Castanera R."/>
            <person name="Culley D."/>
            <person name="Daum C."/>
            <person name="Ezra D."/>
            <person name="Gonzalez J."/>
            <person name="Henrissat B."/>
            <person name="Kuo A."/>
            <person name="Liang C."/>
            <person name="Lipzen A."/>
            <person name="Lutzoni F."/>
            <person name="Magnuson J."/>
            <person name="Mondo S."/>
            <person name="Nolan M."/>
            <person name="Ohm R."/>
            <person name="Pangilinan J."/>
            <person name="Park H.-J."/>
            <person name="Ramirez L."/>
            <person name="Alfaro M."/>
            <person name="Sun H."/>
            <person name="Tritt A."/>
            <person name="Yoshinaga Y."/>
            <person name="Zwiers L.-H."/>
            <person name="Turgeon B."/>
            <person name="Goodwin S."/>
            <person name="Spatafora J."/>
            <person name="Crous P."/>
            <person name="Grigoriev I."/>
        </authorList>
    </citation>
    <scope>NUCLEOTIDE SEQUENCE</scope>
    <source>
        <strain evidence="1">CBS 115976</strain>
    </source>
</reference>
<evidence type="ECO:0000313" key="1">
    <source>
        <dbReference type="EMBL" id="KAF2669952.1"/>
    </source>
</evidence>
<dbReference type="GO" id="GO:0016740">
    <property type="term" value="F:transferase activity"/>
    <property type="evidence" value="ECO:0007669"/>
    <property type="project" value="UniProtKB-KW"/>
</dbReference>
<dbReference type="EMBL" id="MU004234">
    <property type="protein sequence ID" value="KAF2669952.1"/>
    <property type="molecule type" value="Genomic_DNA"/>
</dbReference>
<accession>A0A6A6UCS0</accession>
<dbReference type="OrthoDB" id="5835829at2759"/>
<keyword evidence="1" id="KW-0808">Transferase</keyword>
<dbReference type="SUPFAM" id="SSF53756">
    <property type="entry name" value="UDP-Glycosyltransferase/glycogen phosphorylase"/>
    <property type="match status" value="1"/>
</dbReference>
<keyword evidence="2" id="KW-1185">Reference proteome</keyword>
<gene>
    <name evidence="1" type="ORF">BT63DRAFT_423930</name>
</gene>